<reference evidence="11" key="1">
    <citation type="journal article" date="2012" name="Science">
        <title>The Paleozoic origin of enzymatic lignin decomposition reconstructed from 31 fungal genomes.</title>
        <authorList>
            <person name="Floudas D."/>
            <person name="Binder M."/>
            <person name="Riley R."/>
            <person name="Barry K."/>
            <person name="Blanchette R.A."/>
            <person name="Henrissat B."/>
            <person name="Martinez A.T."/>
            <person name="Otillar R."/>
            <person name="Spatafora J.W."/>
            <person name="Yadav J.S."/>
            <person name="Aerts A."/>
            <person name="Benoit I."/>
            <person name="Boyd A."/>
            <person name="Carlson A."/>
            <person name="Copeland A."/>
            <person name="Coutinho P.M."/>
            <person name="de Vries R.P."/>
            <person name="Ferreira P."/>
            <person name="Findley K."/>
            <person name="Foster B."/>
            <person name="Gaskell J."/>
            <person name="Glotzer D."/>
            <person name="Gorecki P."/>
            <person name="Heitman J."/>
            <person name="Hesse C."/>
            <person name="Hori C."/>
            <person name="Igarashi K."/>
            <person name="Jurgens J.A."/>
            <person name="Kallen N."/>
            <person name="Kersten P."/>
            <person name="Kohler A."/>
            <person name="Kuees U."/>
            <person name="Kumar T.K.A."/>
            <person name="Kuo A."/>
            <person name="LaButti K."/>
            <person name="Larrondo L.F."/>
            <person name="Lindquist E."/>
            <person name="Ling A."/>
            <person name="Lombard V."/>
            <person name="Lucas S."/>
            <person name="Lundell T."/>
            <person name="Martin R."/>
            <person name="McLaughlin D.J."/>
            <person name="Morgenstern I."/>
            <person name="Morin E."/>
            <person name="Murat C."/>
            <person name="Nagy L.G."/>
            <person name="Nolan M."/>
            <person name="Ohm R.A."/>
            <person name="Patyshakuliyeva A."/>
            <person name="Rokas A."/>
            <person name="Ruiz-Duenas F.J."/>
            <person name="Sabat G."/>
            <person name="Salamov A."/>
            <person name="Samejima M."/>
            <person name="Schmutz J."/>
            <person name="Slot J.C."/>
            <person name="St John F."/>
            <person name="Stenlid J."/>
            <person name="Sun H."/>
            <person name="Sun S."/>
            <person name="Syed K."/>
            <person name="Tsang A."/>
            <person name="Wiebenga A."/>
            <person name="Young D."/>
            <person name="Pisabarro A."/>
            <person name="Eastwood D.C."/>
            <person name="Martin F."/>
            <person name="Cullen D."/>
            <person name="Grigoriev I.V."/>
            <person name="Hibbett D.S."/>
        </authorList>
    </citation>
    <scope>NUCLEOTIDE SEQUENCE [LARGE SCALE GENOMIC DNA]</scope>
    <source>
        <strain evidence="11">RWD-64-598 SS2</strain>
    </source>
</reference>
<dbReference type="PIRSF" id="PIRSF001361">
    <property type="entry name" value="DAHP_synthase"/>
    <property type="match status" value="1"/>
</dbReference>
<evidence type="ECO:0000313" key="11">
    <source>
        <dbReference type="Proteomes" id="UP000053558"/>
    </source>
</evidence>
<sequence>MSAASSLSPYNVTPVPDTDDDKLMQKYIQDRRVIGYDPLIQPALLRHEITPTEASQLTIASARYNSARVLAGQDDRVIVIVGPCSIHSPEQAVEYAKLLKAKMPNWNNLLIIMRAYFEKPRTTVGWKGLINDPDIDGSFNINKGIRIARQLLCDLTDLGVPVGSELLDTISPQYIADLISWGAIGARTTESQLHRELASGVSFPIGFKNGTDGSVGVAIDAMRSSSNPHAFMGVTEQGLAAIVKTRGNQDVHVILRGGSKGPNFASEHVVAAASAIEKARPHHHASVMVDCSHGNSQKNHNNQPKVVDDICSQLAAGDRSITGVMIESNHNEGRQDVPAEGPSALKYGVSITDACVDWETTIGMLDRLNDAVAERRNTLMEQALKKPAGFQRA</sequence>
<dbReference type="GO" id="GO:0008652">
    <property type="term" value="P:amino acid biosynthetic process"/>
    <property type="evidence" value="ECO:0007669"/>
    <property type="project" value="UniProtKB-KW"/>
</dbReference>
<dbReference type="SUPFAM" id="SSF51569">
    <property type="entry name" value="Aldolase"/>
    <property type="match status" value="1"/>
</dbReference>
<evidence type="ECO:0000256" key="1">
    <source>
        <dbReference type="ARBA" id="ARBA00003726"/>
    </source>
</evidence>
<evidence type="ECO:0000313" key="10">
    <source>
        <dbReference type="EMBL" id="EIW76709.1"/>
    </source>
</evidence>
<dbReference type="EC" id="2.5.1.54" evidence="8"/>
<dbReference type="AlphaFoldDB" id="A0A5M3MBU0"/>
<evidence type="ECO:0000256" key="8">
    <source>
        <dbReference type="PIRNR" id="PIRNR001361"/>
    </source>
</evidence>
<dbReference type="NCBIfam" id="TIGR00034">
    <property type="entry name" value="aroFGH"/>
    <property type="match status" value="1"/>
</dbReference>
<protein>
    <recommendedName>
        <fullName evidence="8">Phospho-2-dehydro-3-deoxyheptonate aldolase</fullName>
        <ecNumber evidence="8">2.5.1.54</ecNumber>
    </recommendedName>
</protein>
<comment type="caution">
    <text evidence="10">The sequence shown here is derived from an EMBL/GenBank/DDBJ whole genome shotgun (WGS) entry which is preliminary data.</text>
</comment>
<dbReference type="GO" id="GO:0005737">
    <property type="term" value="C:cytoplasm"/>
    <property type="evidence" value="ECO:0007669"/>
    <property type="project" value="TreeGrafter"/>
</dbReference>
<dbReference type="FunFam" id="3.20.20.70:FF:000005">
    <property type="entry name" value="Phospho-2-dehydro-3-deoxyheptonate aldolase"/>
    <property type="match status" value="1"/>
</dbReference>
<dbReference type="KEGG" id="cput:CONPUDRAFT_84658"/>
<dbReference type="InterPro" id="IPR006218">
    <property type="entry name" value="DAHP1/KDSA"/>
</dbReference>
<evidence type="ECO:0000256" key="3">
    <source>
        <dbReference type="ARBA" id="ARBA00007985"/>
    </source>
</evidence>
<keyword evidence="11" id="KW-1185">Reference proteome</keyword>
<evidence type="ECO:0000256" key="7">
    <source>
        <dbReference type="ARBA" id="ARBA00047508"/>
    </source>
</evidence>
<dbReference type="OMA" id="QPLVMEN"/>
<gene>
    <name evidence="10" type="ORF">CONPUDRAFT_84658</name>
</gene>
<evidence type="ECO:0000256" key="5">
    <source>
        <dbReference type="ARBA" id="ARBA00022679"/>
    </source>
</evidence>
<dbReference type="InterPro" id="IPR013785">
    <property type="entry name" value="Aldolase_TIM"/>
</dbReference>
<dbReference type="Pfam" id="PF00793">
    <property type="entry name" value="DAHP_synth_1"/>
    <property type="match status" value="1"/>
</dbReference>
<feature type="domain" description="DAHP synthetase I/KDSA" evidence="9">
    <location>
        <begin position="66"/>
        <end position="362"/>
    </location>
</feature>
<name>A0A5M3MBU0_CONPW</name>
<organism evidence="10 11">
    <name type="scientific">Coniophora puteana (strain RWD-64-598)</name>
    <name type="common">Brown rot fungus</name>
    <dbReference type="NCBI Taxonomy" id="741705"/>
    <lineage>
        <taxon>Eukaryota</taxon>
        <taxon>Fungi</taxon>
        <taxon>Dikarya</taxon>
        <taxon>Basidiomycota</taxon>
        <taxon>Agaricomycotina</taxon>
        <taxon>Agaricomycetes</taxon>
        <taxon>Agaricomycetidae</taxon>
        <taxon>Boletales</taxon>
        <taxon>Coniophorineae</taxon>
        <taxon>Coniophoraceae</taxon>
        <taxon>Coniophora</taxon>
    </lineage>
</organism>
<dbReference type="RefSeq" id="XP_007773084.1">
    <property type="nucleotide sequence ID" value="XM_007774894.1"/>
</dbReference>
<dbReference type="GeneID" id="19210816"/>
<dbReference type="PANTHER" id="PTHR21225">
    <property type="entry name" value="PHOSPHO-2-DEHYDRO-3-DEOXYHEPTONATE ALDOLASE DAHP SYNTHETASE"/>
    <property type="match status" value="1"/>
</dbReference>
<dbReference type="OrthoDB" id="4699125at2759"/>
<dbReference type="Proteomes" id="UP000053558">
    <property type="component" value="Unassembled WGS sequence"/>
</dbReference>
<evidence type="ECO:0000256" key="2">
    <source>
        <dbReference type="ARBA" id="ARBA00004688"/>
    </source>
</evidence>
<accession>A0A5M3MBU0</accession>
<keyword evidence="6 8" id="KW-0057">Aromatic amino acid biosynthesis</keyword>
<dbReference type="GO" id="GO:0003849">
    <property type="term" value="F:3-deoxy-7-phosphoheptulonate synthase activity"/>
    <property type="evidence" value="ECO:0007669"/>
    <property type="project" value="UniProtKB-EC"/>
</dbReference>
<keyword evidence="5 8" id="KW-0808">Transferase</keyword>
<evidence type="ECO:0000256" key="6">
    <source>
        <dbReference type="ARBA" id="ARBA00023141"/>
    </source>
</evidence>
<dbReference type="PANTHER" id="PTHR21225:SF12">
    <property type="entry name" value="PHOSPHO-2-DEHYDRO-3-DEOXYHEPTONATE ALDOLASE, TYROSINE-INHIBITED"/>
    <property type="match status" value="1"/>
</dbReference>
<comment type="similarity">
    <text evidence="3 8">Belongs to the class-I DAHP synthase family.</text>
</comment>
<dbReference type="EMBL" id="JH711585">
    <property type="protein sequence ID" value="EIW76709.1"/>
    <property type="molecule type" value="Genomic_DNA"/>
</dbReference>
<evidence type="ECO:0000256" key="4">
    <source>
        <dbReference type="ARBA" id="ARBA00022605"/>
    </source>
</evidence>
<comment type="catalytic activity">
    <reaction evidence="7 8">
        <text>D-erythrose 4-phosphate + phosphoenolpyruvate + H2O = 7-phospho-2-dehydro-3-deoxy-D-arabino-heptonate + phosphate</text>
        <dbReference type="Rhea" id="RHEA:14717"/>
        <dbReference type="ChEBI" id="CHEBI:15377"/>
        <dbReference type="ChEBI" id="CHEBI:16897"/>
        <dbReference type="ChEBI" id="CHEBI:43474"/>
        <dbReference type="ChEBI" id="CHEBI:58394"/>
        <dbReference type="ChEBI" id="CHEBI:58702"/>
        <dbReference type="EC" id="2.5.1.54"/>
    </reaction>
</comment>
<dbReference type="NCBIfam" id="NF009395">
    <property type="entry name" value="PRK12755.1"/>
    <property type="match status" value="1"/>
</dbReference>
<comment type="function">
    <text evidence="1">Stereospecific condensation of phosphoenolpyruvate (PEP) and D-erythrose-4-phosphate (E4P) giving rise to 3-deoxy-D-arabino-heptulosonate-7-phosphate (DAHP).</text>
</comment>
<comment type="pathway">
    <text evidence="2">Metabolic intermediate biosynthesis; chorismate biosynthesis; chorismate from D-erythrose 4-phosphate and phosphoenolpyruvate: step 1/7.</text>
</comment>
<dbReference type="InterPro" id="IPR006219">
    <property type="entry name" value="DAHP_synth_1"/>
</dbReference>
<proteinExistence type="inferred from homology"/>
<keyword evidence="4 8" id="KW-0028">Amino-acid biosynthesis</keyword>
<evidence type="ECO:0000259" key="9">
    <source>
        <dbReference type="Pfam" id="PF00793"/>
    </source>
</evidence>
<dbReference type="GO" id="GO:0009073">
    <property type="term" value="P:aromatic amino acid family biosynthetic process"/>
    <property type="evidence" value="ECO:0007669"/>
    <property type="project" value="UniProtKB-KW"/>
</dbReference>
<dbReference type="Gene3D" id="3.20.20.70">
    <property type="entry name" value="Aldolase class I"/>
    <property type="match status" value="1"/>
</dbReference>